<organism evidence="3 4">
    <name type="scientific">Vanilla planifolia</name>
    <name type="common">Vanilla</name>
    <dbReference type="NCBI Taxonomy" id="51239"/>
    <lineage>
        <taxon>Eukaryota</taxon>
        <taxon>Viridiplantae</taxon>
        <taxon>Streptophyta</taxon>
        <taxon>Embryophyta</taxon>
        <taxon>Tracheophyta</taxon>
        <taxon>Spermatophyta</taxon>
        <taxon>Magnoliopsida</taxon>
        <taxon>Liliopsida</taxon>
        <taxon>Asparagales</taxon>
        <taxon>Orchidaceae</taxon>
        <taxon>Vanilloideae</taxon>
        <taxon>Vanilleae</taxon>
        <taxon>Vanilla</taxon>
    </lineage>
</organism>
<dbReference type="InterPro" id="IPR008979">
    <property type="entry name" value="Galactose-bd-like_sf"/>
</dbReference>
<reference evidence="3 4" key="1">
    <citation type="journal article" date="2020" name="Nat. Food">
        <title>A phased Vanilla planifolia genome enables genetic improvement of flavour and production.</title>
        <authorList>
            <person name="Hasing T."/>
            <person name="Tang H."/>
            <person name="Brym M."/>
            <person name="Khazi F."/>
            <person name="Huang T."/>
            <person name="Chambers A.H."/>
        </authorList>
    </citation>
    <scope>NUCLEOTIDE SEQUENCE [LARGE SCALE GENOMIC DNA]</scope>
    <source>
        <tissue evidence="3">Leaf</tissue>
    </source>
</reference>
<name>A0A835UD38_VANPL</name>
<keyword evidence="4" id="KW-1185">Reference proteome</keyword>
<dbReference type="Gene3D" id="2.60.120.260">
    <property type="entry name" value="Galactose-binding domain-like"/>
    <property type="match status" value="1"/>
</dbReference>
<evidence type="ECO:0000313" key="4">
    <source>
        <dbReference type="Proteomes" id="UP000636800"/>
    </source>
</evidence>
<dbReference type="AlphaFoldDB" id="A0A835UD38"/>
<sequence length="338" mass="37890">MQQDTLFSIDPYSSPLWTGNWSQLCPTCKIIRPVRSSTAQFVNIVWSSLTIIALGFPTVLGRKTSGTSSFSFAWGTLTALLGAGITVYRIFLRLLLSNRDIYRITDSSIFWKVDASYDDRTSWSNCFSRYGCHLTNRALVLTITQASQIAGNITTNEVANALREKRKSKQMLLPPDPKKDGVSMDDRTGSSHQKDLRLGEATGVQATLRLENPGFATDYLCIGRKSTMEDIWEKLEGSFTLTSLPKRLVFYLEGPPPGVNLLINSVAIFPTSPCDSGGAYAPTSRKLFANKFPEIVAKNIFHTDTIYHPSISRRHLAYRNGTSKHIKIEEEKEEKYRE</sequence>
<keyword evidence="2" id="KW-0472">Membrane</keyword>
<evidence type="ECO:0000256" key="2">
    <source>
        <dbReference type="SAM" id="Phobius"/>
    </source>
</evidence>
<evidence type="ECO:0000313" key="3">
    <source>
        <dbReference type="EMBL" id="KAG0458544.1"/>
    </source>
</evidence>
<keyword evidence="2" id="KW-0812">Transmembrane</keyword>
<keyword evidence="2" id="KW-1133">Transmembrane helix</keyword>
<evidence type="ECO:0000256" key="1">
    <source>
        <dbReference type="SAM" id="MobiDB-lite"/>
    </source>
</evidence>
<dbReference type="SUPFAM" id="SSF49785">
    <property type="entry name" value="Galactose-binding domain-like"/>
    <property type="match status" value="1"/>
</dbReference>
<feature type="transmembrane region" description="Helical" evidence="2">
    <location>
        <begin position="72"/>
        <end position="92"/>
    </location>
</feature>
<feature type="transmembrane region" description="Helical" evidence="2">
    <location>
        <begin position="41"/>
        <end position="60"/>
    </location>
</feature>
<accession>A0A835UD38</accession>
<dbReference type="EMBL" id="JADCNL010000012">
    <property type="protein sequence ID" value="KAG0458544.1"/>
    <property type="molecule type" value="Genomic_DNA"/>
</dbReference>
<proteinExistence type="predicted"/>
<feature type="region of interest" description="Disordered" evidence="1">
    <location>
        <begin position="166"/>
        <end position="193"/>
    </location>
</feature>
<protein>
    <submittedName>
        <fullName evidence="3">Uncharacterized protein</fullName>
    </submittedName>
</protein>
<feature type="compositionally biased region" description="Basic and acidic residues" evidence="1">
    <location>
        <begin position="176"/>
        <end position="193"/>
    </location>
</feature>
<comment type="caution">
    <text evidence="3">The sequence shown here is derived from an EMBL/GenBank/DDBJ whole genome shotgun (WGS) entry which is preliminary data.</text>
</comment>
<gene>
    <name evidence="3" type="ORF">HPP92_023701</name>
</gene>
<dbReference type="Proteomes" id="UP000636800">
    <property type="component" value="Chromosome 12"/>
</dbReference>